<sequence length="180" mass="19062">MRIHVRAAALVSVGILTITTAPALAANQPSAVQPAPCRTSNLALNWTSGGTAKPGGTHTEEQVNAFVAVKNTGTGACTLRGYPKVTLKMGTETQGEQTETFFPQTSKKPKTVKLNSGATARFTVTFLSGKESDDNIIDPGVAAITPPGNTKAKELRWLWGQVQKQEAATHPGNYVSPVYR</sequence>
<proteinExistence type="predicted"/>
<name>A0ABW6RII2_9ACTN</name>
<keyword evidence="1" id="KW-0732">Signal</keyword>
<accession>A0ABW6RII2</accession>
<feature type="domain" description="DUF4232" evidence="2">
    <location>
        <begin position="37"/>
        <end position="161"/>
    </location>
</feature>
<dbReference type="RefSeq" id="WP_387896520.1">
    <property type="nucleotide sequence ID" value="NZ_JBIAPK010000006.1"/>
</dbReference>
<evidence type="ECO:0000313" key="4">
    <source>
        <dbReference type="Proteomes" id="UP001601976"/>
    </source>
</evidence>
<feature type="chain" id="PRO_5046087971" evidence="1">
    <location>
        <begin position="26"/>
        <end position="180"/>
    </location>
</feature>
<dbReference type="EMBL" id="JBIAPK010000006">
    <property type="protein sequence ID" value="MFF3341353.1"/>
    <property type="molecule type" value="Genomic_DNA"/>
</dbReference>
<reference evidence="3 4" key="1">
    <citation type="submission" date="2024-10" db="EMBL/GenBank/DDBJ databases">
        <title>The Natural Products Discovery Center: Release of the First 8490 Sequenced Strains for Exploring Actinobacteria Biosynthetic Diversity.</title>
        <authorList>
            <person name="Kalkreuter E."/>
            <person name="Kautsar S.A."/>
            <person name="Yang D."/>
            <person name="Bader C.D."/>
            <person name="Teijaro C.N."/>
            <person name="Fluegel L."/>
            <person name="Davis C.M."/>
            <person name="Simpson J.R."/>
            <person name="Lauterbach L."/>
            <person name="Steele A.D."/>
            <person name="Gui C."/>
            <person name="Meng S."/>
            <person name="Li G."/>
            <person name="Viehrig K."/>
            <person name="Ye F."/>
            <person name="Su P."/>
            <person name="Kiefer A.F."/>
            <person name="Nichols A."/>
            <person name="Cepeda A.J."/>
            <person name="Yan W."/>
            <person name="Fan B."/>
            <person name="Jiang Y."/>
            <person name="Adhikari A."/>
            <person name="Zheng C.-J."/>
            <person name="Schuster L."/>
            <person name="Cowan T.M."/>
            <person name="Smanski M.J."/>
            <person name="Chevrette M.G."/>
            <person name="De Carvalho L.P.S."/>
            <person name="Shen B."/>
        </authorList>
    </citation>
    <scope>NUCLEOTIDE SEQUENCE [LARGE SCALE GENOMIC DNA]</scope>
    <source>
        <strain evidence="3 4">NPDC003029</strain>
    </source>
</reference>
<organism evidence="3 4">
    <name type="scientific">Streptomyces flavidovirens</name>
    <dbReference type="NCBI Taxonomy" id="67298"/>
    <lineage>
        <taxon>Bacteria</taxon>
        <taxon>Bacillati</taxon>
        <taxon>Actinomycetota</taxon>
        <taxon>Actinomycetes</taxon>
        <taxon>Kitasatosporales</taxon>
        <taxon>Streptomycetaceae</taxon>
        <taxon>Streptomyces</taxon>
    </lineage>
</organism>
<dbReference type="Pfam" id="PF14016">
    <property type="entry name" value="DUF4232"/>
    <property type="match status" value="1"/>
</dbReference>
<gene>
    <name evidence="3" type="ORF">ACFYWW_21885</name>
</gene>
<evidence type="ECO:0000259" key="2">
    <source>
        <dbReference type="Pfam" id="PF14016"/>
    </source>
</evidence>
<comment type="caution">
    <text evidence="3">The sequence shown here is derived from an EMBL/GenBank/DDBJ whole genome shotgun (WGS) entry which is preliminary data.</text>
</comment>
<evidence type="ECO:0000313" key="3">
    <source>
        <dbReference type="EMBL" id="MFF3341353.1"/>
    </source>
</evidence>
<keyword evidence="4" id="KW-1185">Reference proteome</keyword>
<protein>
    <submittedName>
        <fullName evidence="3">DUF4232 domain-containing protein</fullName>
    </submittedName>
</protein>
<evidence type="ECO:0000256" key="1">
    <source>
        <dbReference type="SAM" id="SignalP"/>
    </source>
</evidence>
<feature type="signal peptide" evidence="1">
    <location>
        <begin position="1"/>
        <end position="25"/>
    </location>
</feature>
<dbReference type="InterPro" id="IPR025326">
    <property type="entry name" value="DUF4232"/>
</dbReference>
<dbReference type="Proteomes" id="UP001601976">
    <property type="component" value="Unassembled WGS sequence"/>
</dbReference>